<evidence type="ECO:0000259" key="1">
    <source>
        <dbReference type="SMART" id="SM00382"/>
    </source>
</evidence>
<comment type="caution">
    <text evidence="2">The sequence shown here is derived from an EMBL/GenBank/DDBJ whole genome shotgun (WGS) entry which is preliminary data.</text>
</comment>
<keyword evidence="3" id="KW-1185">Reference proteome</keyword>
<reference evidence="3" key="1">
    <citation type="submission" date="2018-02" db="EMBL/GenBank/DDBJ databases">
        <authorList>
            <person name="Moore K."/>
            <person name="Momper L."/>
        </authorList>
    </citation>
    <scope>NUCLEOTIDE SEQUENCE [LARGE SCALE GENOMIC DNA]</scope>
    <source>
        <strain evidence="3">ULC18</strain>
    </source>
</reference>
<dbReference type="EMBL" id="PVWK01000061">
    <property type="protein sequence ID" value="PSB29551.1"/>
    <property type="molecule type" value="Genomic_DNA"/>
</dbReference>
<feature type="domain" description="AAA+ ATPase" evidence="1">
    <location>
        <begin position="57"/>
        <end position="260"/>
    </location>
</feature>
<dbReference type="AlphaFoldDB" id="A0A2T1EA14"/>
<accession>A0A2T1EA14</accession>
<dbReference type="OrthoDB" id="477505at2"/>
<dbReference type="RefSeq" id="WP_106256350.1">
    <property type="nucleotide sequence ID" value="NZ_CAWNSW010000012.1"/>
</dbReference>
<dbReference type="Proteomes" id="UP000239576">
    <property type="component" value="Unassembled WGS sequence"/>
</dbReference>
<dbReference type="InterPro" id="IPR011646">
    <property type="entry name" value="KAP_P-loop"/>
</dbReference>
<gene>
    <name evidence="2" type="ORF">C7B82_11045</name>
</gene>
<sequence>MPDREALERQLEDFRMAGKNLQLEPLVTRKALAEFGVKYQTELVDALEQAIEDCAEQDNKLIFTGHLGCGKSTLLAELGFRLTETGRYFVVNFSIADTIEESAVDHVNILFSMAVQLLDAAERRAVTLKPGLKHDLYRWLAKHTKTEIKAVDAAIETSGESSLKGGLPAILEFLVKVKAILKVNSIVRDEITTEFARRISDLIARLNEIQTYIENATGQTVLVIIDDLDKLDLSITETIFSKNIKTLLAPTFRIVYTIPFFHAPTRGS</sequence>
<dbReference type="SMART" id="SM00382">
    <property type="entry name" value="AAA"/>
    <property type="match status" value="1"/>
</dbReference>
<proteinExistence type="predicted"/>
<evidence type="ECO:0000313" key="2">
    <source>
        <dbReference type="EMBL" id="PSB29551.1"/>
    </source>
</evidence>
<organism evidence="2 3">
    <name type="scientific">Stenomitos frigidus ULC18</name>
    <dbReference type="NCBI Taxonomy" id="2107698"/>
    <lineage>
        <taxon>Bacteria</taxon>
        <taxon>Bacillati</taxon>
        <taxon>Cyanobacteriota</taxon>
        <taxon>Cyanophyceae</taxon>
        <taxon>Leptolyngbyales</taxon>
        <taxon>Leptolyngbyaceae</taxon>
        <taxon>Stenomitos</taxon>
    </lineage>
</organism>
<protein>
    <recommendedName>
        <fullName evidence="1">AAA+ ATPase domain-containing protein</fullName>
    </recommendedName>
</protein>
<reference evidence="2 3" key="2">
    <citation type="submission" date="2018-03" db="EMBL/GenBank/DDBJ databases">
        <title>The ancient ancestry and fast evolution of plastids.</title>
        <authorList>
            <person name="Moore K.R."/>
            <person name="Magnabosco C."/>
            <person name="Momper L."/>
            <person name="Gold D.A."/>
            <person name="Bosak T."/>
            <person name="Fournier G.P."/>
        </authorList>
    </citation>
    <scope>NUCLEOTIDE SEQUENCE [LARGE SCALE GENOMIC DNA]</scope>
    <source>
        <strain evidence="2 3">ULC18</strain>
    </source>
</reference>
<dbReference type="InterPro" id="IPR003593">
    <property type="entry name" value="AAA+_ATPase"/>
</dbReference>
<dbReference type="Pfam" id="PF07693">
    <property type="entry name" value="KAP_NTPase"/>
    <property type="match status" value="1"/>
</dbReference>
<dbReference type="Gene3D" id="3.40.50.300">
    <property type="entry name" value="P-loop containing nucleotide triphosphate hydrolases"/>
    <property type="match status" value="1"/>
</dbReference>
<name>A0A2T1EA14_9CYAN</name>
<dbReference type="InterPro" id="IPR027417">
    <property type="entry name" value="P-loop_NTPase"/>
</dbReference>
<dbReference type="SUPFAM" id="SSF52540">
    <property type="entry name" value="P-loop containing nucleoside triphosphate hydrolases"/>
    <property type="match status" value="1"/>
</dbReference>
<evidence type="ECO:0000313" key="3">
    <source>
        <dbReference type="Proteomes" id="UP000239576"/>
    </source>
</evidence>